<evidence type="ECO:0000256" key="3">
    <source>
        <dbReference type="ARBA" id="ARBA00023141"/>
    </source>
</evidence>
<reference evidence="5" key="1">
    <citation type="submission" date="2021-03" db="EMBL/GenBank/DDBJ databases">
        <authorList>
            <person name="Peeters C."/>
        </authorList>
    </citation>
    <scope>NUCLEOTIDE SEQUENCE</scope>
    <source>
        <strain evidence="5">LMG 31506</strain>
    </source>
</reference>
<evidence type="ECO:0000256" key="2">
    <source>
        <dbReference type="ARBA" id="ARBA00023002"/>
    </source>
</evidence>
<dbReference type="InterPro" id="IPR022893">
    <property type="entry name" value="Shikimate_DH_fam"/>
</dbReference>
<evidence type="ECO:0000313" key="6">
    <source>
        <dbReference type="Proteomes" id="UP000672934"/>
    </source>
</evidence>
<dbReference type="AlphaFoldDB" id="A0A916J0S7"/>
<dbReference type="EC" id="1.1.1.282" evidence="5"/>
<dbReference type="InterPro" id="IPR046346">
    <property type="entry name" value="Aminoacid_DH-like_N_sf"/>
</dbReference>
<keyword evidence="2 5" id="KW-0560">Oxidoreductase</keyword>
<dbReference type="GO" id="GO:0005829">
    <property type="term" value="C:cytosol"/>
    <property type="evidence" value="ECO:0007669"/>
    <property type="project" value="TreeGrafter"/>
</dbReference>
<evidence type="ECO:0000256" key="1">
    <source>
        <dbReference type="ARBA" id="ARBA00004871"/>
    </source>
</evidence>
<name>A0A916J0S7_9BURK</name>
<dbReference type="Pfam" id="PF08501">
    <property type="entry name" value="Shikimate_dh_N"/>
    <property type="match status" value="1"/>
</dbReference>
<comment type="pathway">
    <text evidence="1">Metabolic intermediate biosynthesis; chorismate biosynthesis; chorismate from D-erythrose 4-phosphate and phosphoenolpyruvate: step 4/7.</text>
</comment>
<dbReference type="GO" id="GO:0004764">
    <property type="term" value="F:shikimate 3-dehydrogenase (NADP+) activity"/>
    <property type="evidence" value="ECO:0007669"/>
    <property type="project" value="InterPro"/>
</dbReference>
<accession>A0A916J0S7</accession>
<evidence type="ECO:0000313" key="5">
    <source>
        <dbReference type="EMBL" id="CAG2158083.1"/>
    </source>
</evidence>
<sequence>MINGKTTLIAHLGFPTESFKAPMIYNPWFERQGIDAVVMPMGVKPDDYPVFFRSLFRLSNIRGALVTMPHKVTTVELVDELTPTARIAGACNAVLRRDDGTLVGDQFDGAGFVRGIQRKGCRLEGARAIVSGSGGVGSAIAASLAAAGVAELALFDTREASSLALRDRLLAHYPALRVTTGSADPAGCDVVVNATPLGMNPGDALPFDVARIDPGAMVGEVVMKSEYTPFLEAAMARGCKVQVGTDMLFEMIPAYLEFFGYGTATPDALRAVARLKY</sequence>
<dbReference type="RefSeq" id="WP_211951058.1">
    <property type="nucleotide sequence ID" value="NZ_CAJPUY010000041.1"/>
</dbReference>
<dbReference type="Gene3D" id="3.40.50.10860">
    <property type="entry name" value="Leucine Dehydrogenase, chain A, domain 1"/>
    <property type="match status" value="1"/>
</dbReference>
<evidence type="ECO:0000259" key="4">
    <source>
        <dbReference type="Pfam" id="PF08501"/>
    </source>
</evidence>
<keyword evidence="3" id="KW-0028">Amino-acid biosynthesis</keyword>
<gene>
    <name evidence="5" type="primary">ydiB</name>
    <name evidence="5" type="ORF">LMG31506_06233</name>
</gene>
<dbReference type="EMBL" id="CAJPUY010000041">
    <property type="protein sequence ID" value="CAG2158083.1"/>
    <property type="molecule type" value="Genomic_DNA"/>
</dbReference>
<dbReference type="InterPro" id="IPR036291">
    <property type="entry name" value="NAD(P)-bd_dom_sf"/>
</dbReference>
<dbReference type="InterPro" id="IPR013708">
    <property type="entry name" value="Shikimate_DH-bd_N"/>
</dbReference>
<organism evidence="5 6">
    <name type="scientific">Cupriavidus yeoncheonensis</name>
    <dbReference type="NCBI Taxonomy" id="1462994"/>
    <lineage>
        <taxon>Bacteria</taxon>
        <taxon>Pseudomonadati</taxon>
        <taxon>Pseudomonadota</taxon>
        <taxon>Betaproteobacteria</taxon>
        <taxon>Burkholderiales</taxon>
        <taxon>Burkholderiaceae</taxon>
        <taxon>Cupriavidus</taxon>
    </lineage>
</organism>
<dbReference type="Proteomes" id="UP000672934">
    <property type="component" value="Unassembled WGS sequence"/>
</dbReference>
<dbReference type="PANTHER" id="PTHR21089:SF1">
    <property type="entry name" value="BIFUNCTIONAL 3-DEHYDROQUINATE DEHYDRATASE_SHIKIMATE DEHYDROGENASE, CHLOROPLASTIC"/>
    <property type="match status" value="1"/>
</dbReference>
<dbReference type="GO" id="GO:0009073">
    <property type="term" value="P:aromatic amino acid family biosynthetic process"/>
    <property type="evidence" value="ECO:0007669"/>
    <property type="project" value="UniProtKB-KW"/>
</dbReference>
<proteinExistence type="predicted"/>
<feature type="domain" description="Shikimate dehydrogenase substrate binding N-terminal" evidence="4">
    <location>
        <begin position="13"/>
        <end position="94"/>
    </location>
</feature>
<keyword evidence="6" id="KW-1185">Reference proteome</keyword>
<dbReference type="SUPFAM" id="SSF53223">
    <property type="entry name" value="Aminoacid dehydrogenase-like, N-terminal domain"/>
    <property type="match status" value="1"/>
</dbReference>
<dbReference type="SUPFAM" id="SSF51735">
    <property type="entry name" value="NAD(P)-binding Rossmann-fold domains"/>
    <property type="match status" value="1"/>
</dbReference>
<keyword evidence="3" id="KW-0057">Aromatic amino acid biosynthesis</keyword>
<dbReference type="Gene3D" id="3.40.50.720">
    <property type="entry name" value="NAD(P)-binding Rossmann-like Domain"/>
    <property type="match status" value="1"/>
</dbReference>
<dbReference type="GO" id="GO:0050661">
    <property type="term" value="F:NADP binding"/>
    <property type="evidence" value="ECO:0007669"/>
    <property type="project" value="TreeGrafter"/>
</dbReference>
<protein>
    <submittedName>
        <fullName evidence="5">Quinate/shikimate dehydrogenase</fullName>
        <ecNumber evidence="5">1.1.1.282</ecNumber>
    </submittedName>
</protein>
<dbReference type="GO" id="GO:0019632">
    <property type="term" value="P:shikimate metabolic process"/>
    <property type="evidence" value="ECO:0007669"/>
    <property type="project" value="TreeGrafter"/>
</dbReference>
<dbReference type="GO" id="GO:0009423">
    <property type="term" value="P:chorismate biosynthetic process"/>
    <property type="evidence" value="ECO:0007669"/>
    <property type="project" value="TreeGrafter"/>
</dbReference>
<comment type="caution">
    <text evidence="5">The sequence shown here is derived from an EMBL/GenBank/DDBJ whole genome shotgun (WGS) entry which is preliminary data.</text>
</comment>
<dbReference type="PANTHER" id="PTHR21089">
    <property type="entry name" value="SHIKIMATE DEHYDROGENASE"/>
    <property type="match status" value="1"/>
</dbReference>